<evidence type="ECO:0000256" key="6">
    <source>
        <dbReference type="SAM" id="Phobius"/>
    </source>
</evidence>
<gene>
    <name evidence="8" type="ORF">OU421_09930</name>
</gene>
<dbReference type="Proteomes" id="UP001163096">
    <property type="component" value="Chromosome"/>
</dbReference>
<keyword evidence="3 6" id="KW-0812">Transmembrane</keyword>
<evidence type="ECO:0000256" key="2">
    <source>
        <dbReference type="ARBA" id="ARBA00022475"/>
    </source>
</evidence>
<dbReference type="Pfam" id="PF00482">
    <property type="entry name" value="T2SSF"/>
    <property type="match status" value="1"/>
</dbReference>
<keyword evidence="9" id="KW-1185">Reference proteome</keyword>
<dbReference type="RefSeq" id="WP_268185942.1">
    <property type="nucleotide sequence ID" value="NZ_CP113361.1"/>
</dbReference>
<evidence type="ECO:0000256" key="5">
    <source>
        <dbReference type="ARBA" id="ARBA00023136"/>
    </source>
</evidence>
<comment type="subcellular location">
    <subcellularLocation>
        <location evidence="1">Cell membrane</location>
        <topology evidence="1">Multi-pass membrane protein</topology>
    </subcellularLocation>
</comment>
<protein>
    <submittedName>
        <fullName evidence="8">Type II secretion system F family protein</fullName>
    </submittedName>
</protein>
<dbReference type="GO" id="GO:0005886">
    <property type="term" value="C:plasma membrane"/>
    <property type="evidence" value="ECO:0007669"/>
    <property type="project" value="UniProtKB-SubCell"/>
</dbReference>
<evidence type="ECO:0000259" key="7">
    <source>
        <dbReference type="Pfam" id="PF00482"/>
    </source>
</evidence>
<dbReference type="EMBL" id="CP113361">
    <property type="protein sequence ID" value="WAI00737.1"/>
    <property type="molecule type" value="Genomic_DNA"/>
</dbReference>
<keyword evidence="5 6" id="KW-0472">Membrane</keyword>
<dbReference type="GeneID" id="76835422"/>
<accession>A0A9X9S2T0</accession>
<dbReference type="InterPro" id="IPR018076">
    <property type="entry name" value="T2SS_GspF_dom"/>
</dbReference>
<dbReference type="PANTHER" id="PTHR35402">
    <property type="entry name" value="INTEGRAL MEMBRANE PROTEIN-RELATED"/>
    <property type="match status" value="1"/>
</dbReference>
<proteinExistence type="predicted"/>
<feature type="transmembrane region" description="Helical" evidence="6">
    <location>
        <begin position="318"/>
        <end position="335"/>
    </location>
</feature>
<sequence>MKIFDTKKPEDNTRENTQEIQKDEDIIARVEERHRSTEGMGKFLHHPVQMLTEKPINILILTIPIAIIVFMIGLIIQVSKLGVFLALTTTGIDDYFLLAVLIATIPLAILDLKDSTRMRNLNITLPNFFRDVAGMNESGMTLPNAIHVVADGEYGTLTQYIKKLDAEMSWNIPFVDAIYQFGERIGTPLAQRSVDLIAKASRAGGDVSEVLRAAANDSYEFVNLETERRNNMLIYVIIVLVSYLVFLFVIAVMTGTFLDTMAEAGEAVTQSGGSGTGFGAAIDMEFYRRLFLHASVIQGFFSGLVAGQMGEGRAVAGLKYSVVMVIIGWVAFRLFI</sequence>
<evidence type="ECO:0000256" key="1">
    <source>
        <dbReference type="ARBA" id="ARBA00004651"/>
    </source>
</evidence>
<feature type="transmembrane region" description="Helical" evidence="6">
    <location>
        <begin position="95"/>
        <end position="112"/>
    </location>
</feature>
<organism evidence="8 9">
    <name type="scientific">Methanogenium organophilum</name>
    <dbReference type="NCBI Taxonomy" id="2199"/>
    <lineage>
        <taxon>Archaea</taxon>
        <taxon>Methanobacteriati</taxon>
        <taxon>Methanobacteriota</taxon>
        <taxon>Stenosarchaea group</taxon>
        <taxon>Methanomicrobia</taxon>
        <taxon>Methanomicrobiales</taxon>
        <taxon>Methanomicrobiaceae</taxon>
        <taxon>Methanogenium</taxon>
    </lineage>
</organism>
<evidence type="ECO:0000256" key="4">
    <source>
        <dbReference type="ARBA" id="ARBA00022989"/>
    </source>
</evidence>
<dbReference type="PANTHER" id="PTHR35402:SF1">
    <property type="entry name" value="TYPE II SECRETION SYSTEM PROTEIN GSPF DOMAIN-CONTAINING PROTEIN"/>
    <property type="match status" value="1"/>
</dbReference>
<feature type="domain" description="Type II secretion system protein GspF" evidence="7">
    <location>
        <begin position="128"/>
        <end position="254"/>
    </location>
</feature>
<dbReference type="InterPro" id="IPR056569">
    <property type="entry name" value="ArlJ-like"/>
</dbReference>
<evidence type="ECO:0000313" key="8">
    <source>
        <dbReference type="EMBL" id="WAI00737.1"/>
    </source>
</evidence>
<evidence type="ECO:0000256" key="3">
    <source>
        <dbReference type="ARBA" id="ARBA00022692"/>
    </source>
</evidence>
<keyword evidence="2" id="KW-1003">Cell membrane</keyword>
<dbReference type="KEGG" id="mou:OU421_09930"/>
<name>A0A9X9S2T0_METOG</name>
<evidence type="ECO:0000313" key="9">
    <source>
        <dbReference type="Proteomes" id="UP001163096"/>
    </source>
</evidence>
<dbReference type="AlphaFoldDB" id="A0A9X9S2T0"/>
<keyword evidence="4 6" id="KW-1133">Transmembrane helix</keyword>
<reference evidence="8" key="1">
    <citation type="submission" date="2022-11" db="EMBL/GenBank/DDBJ databases">
        <title>Complete genome sequence of Methanogenium organophilum DSM 3596.</title>
        <authorList>
            <person name="Chen S.-C."/>
            <person name="Lai S.-J."/>
            <person name="You Y.-T."/>
        </authorList>
    </citation>
    <scope>NUCLEOTIDE SEQUENCE</scope>
    <source>
        <strain evidence="8">DSM 3596</strain>
    </source>
</reference>
<feature type="transmembrane region" description="Helical" evidence="6">
    <location>
        <begin position="233"/>
        <end position="253"/>
    </location>
</feature>
<feature type="transmembrane region" description="Helical" evidence="6">
    <location>
        <begin position="56"/>
        <end position="75"/>
    </location>
</feature>